<dbReference type="Pfam" id="PF01381">
    <property type="entry name" value="HTH_3"/>
    <property type="match status" value="1"/>
</dbReference>
<keyword evidence="4" id="KW-1185">Reference proteome</keyword>
<evidence type="ECO:0000313" key="3">
    <source>
        <dbReference type="EMBL" id="GAA1592509.1"/>
    </source>
</evidence>
<accession>A0ABP4PVH1</accession>
<protein>
    <recommendedName>
        <fullName evidence="2">HTH cro/C1-type domain-containing protein</fullName>
    </recommendedName>
</protein>
<sequence length="391" mass="42395">MSAGLRASRERGGKAQAMATSNSQTGMRGFVTPGSEIGIVSGFVLKLIRGSLTLTQTELAERLGVDISTVQGWETGKRSLTALRTADLLRLRTRLITLGAAPAVVVTLHDAVEADGILSIAISAGGRSVGADMNPLGAAVHRRSLINMITWPFTGISPVPFRELPRTPGRGPVANRPTLAHADQTRFFDHLLATVQSSGAANSPVLRRQAMYLLGFDQRVTSTQWLAREHERTFKVATPNSDLPGGIAARSATLALARRGDSDPLHYFIKTTLSSEQHAAANLAYWAYWLGEITDLYADDTYLVAAADDHSWSGSRVAAHLLTHLDNPVHSPININSMWTLVLAKPDLLKRDVNLRAQTQKRVEQALDEGFSGQARDELINLRCAVQLADR</sequence>
<comment type="caution">
    <text evidence="3">The sequence shown here is derived from an EMBL/GenBank/DDBJ whole genome shotgun (WGS) entry which is preliminary data.</text>
</comment>
<organism evidence="3 4">
    <name type="scientific">Kribbella hippodromi</name>
    <dbReference type="NCBI Taxonomy" id="434347"/>
    <lineage>
        <taxon>Bacteria</taxon>
        <taxon>Bacillati</taxon>
        <taxon>Actinomycetota</taxon>
        <taxon>Actinomycetes</taxon>
        <taxon>Propionibacteriales</taxon>
        <taxon>Kribbellaceae</taxon>
        <taxon>Kribbella</taxon>
    </lineage>
</organism>
<feature type="domain" description="HTH cro/C1-type" evidence="2">
    <location>
        <begin position="45"/>
        <end position="96"/>
    </location>
</feature>
<dbReference type="PROSITE" id="PS50943">
    <property type="entry name" value="HTH_CROC1"/>
    <property type="match status" value="1"/>
</dbReference>
<dbReference type="InterPro" id="IPR010982">
    <property type="entry name" value="Lambda_DNA-bd_dom_sf"/>
</dbReference>
<dbReference type="SUPFAM" id="SSF47413">
    <property type="entry name" value="lambda repressor-like DNA-binding domains"/>
    <property type="match status" value="1"/>
</dbReference>
<evidence type="ECO:0000256" key="1">
    <source>
        <dbReference type="SAM" id="MobiDB-lite"/>
    </source>
</evidence>
<proteinExistence type="predicted"/>
<evidence type="ECO:0000259" key="2">
    <source>
        <dbReference type="PROSITE" id="PS50943"/>
    </source>
</evidence>
<dbReference type="EMBL" id="BAAAPH010000020">
    <property type="protein sequence ID" value="GAA1592509.1"/>
    <property type="molecule type" value="Genomic_DNA"/>
</dbReference>
<gene>
    <name evidence="3" type="ORF">GCM10009804_56100</name>
</gene>
<dbReference type="InterPro" id="IPR001387">
    <property type="entry name" value="Cro/C1-type_HTH"/>
</dbReference>
<dbReference type="Gene3D" id="1.10.260.40">
    <property type="entry name" value="lambda repressor-like DNA-binding domains"/>
    <property type="match status" value="1"/>
</dbReference>
<reference evidence="4" key="1">
    <citation type="journal article" date="2019" name="Int. J. Syst. Evol. Microbiol.">
        <title>The Global Catalogue of Microorganisms (GCM) 10K type strain sequencing project: providing services to taxonomists for standard genome sequencing and annotation.</title>
        <authorList>
            <consortium name="The Broad Institute Genomics Platform"/>
            <consortium name="The Broad Institute Genome Sequencing Center for Infectious Disease"/>
            <person name="Wu L."/>
            <person name="Ma J."/>
        </authorList>
    </citation>
    <scope>NUCLEOTIDE SEQUENCE [LARGE SCALE GENOMIC DNA]</scope>
    <source>
        <strain evidence="4">JCM 15572</strain>
    </source>
</reference>
<evidence type="ECO:0000313" key="4">
    <source>
        <dbReference type="Proteomes" id="UP001501705"/>
    </source>
</evidence>
<dbReference type="Proteomes" id="UP001501705">
    <property type="component" value="Unassembled WGS sequence"/>
</dbReference>
<feature type="region of interest" description="Disordered" evidence="1">
    <location>
        <begin position="1"/>
        <end position="27"/>
    </location>
</feature>
<name>A0ABP4PVH1_9ACTN</name>
<dbReference type="SMART" id="SM00530">
    <property type="entry name" value="HTH_XRE"/>
    <property type="match status" value="1"/>
</dbReference>
<dbReference type="CDD" id="cd00093">
    <property type="entry name" value="HTH_XRE"/>
    <property type="match status" value="1"/>
</dbReference>